<organism evidence="3 4">
    <name type="scientific">Ostreobium quekettii</name>
    <dbReference type="NCBI Taxonomy" id="121088"/>
    <lineage>
        <taxon>Eukaryota</taxon>
        <taxon>Viridiplantae</taxon>
        <taxon>Chlorophyta</taxon>
        <taxon>core chlorophytes</taxon>
        <taxon>Ulvophyceae</taxon>
        <taxon>TCBD clade</taxon>
        <taxon>Bryopsidales</taxon>
        <taxon>Ostreobineae</taxon>
        <taxon>Ostreobiaceae</taxon>
        <taxon>Ostreobium</taxon>
    </lineage>
</organism>
<evidence type="ECO:0000256" key="1">
    <source>
        <dbReference type="SAM" id="MobiDB-lite"/>
    </source>
</evidence>
<evidence type="ECO:0000313" key="3">
    <source>
        <dbReference type="EMBL" id="CAD7705047.1"/>
    </source>
</evidence>
<dbReference type="Proteomes" id="UP000708148">
    <property type="component" value="Unassembled WGS sequence"/>
</dbReference>
<evidence type="ECO:0000313" key="4">
    <source>
        <dbReference type="Proteomes" id="UP000708148"/>
    </source>
</evidence>
<name>A0A8S1JF82_9CHLO</name>
<keyword evidence="4" id="KW-1185">Reference proteome</keyword>
<reference evidence="3" key="1">
    <citation type="submission" date="2020-12" db="EMBL/GenBank/DDBJ databases">
        <authorList>
            <person name="Iha C."/>
        </authorList>
    </citation>
    <scope>NUCLEOTIDE SEQUENCE</scope>
</reference>
<gene>
    <name evidence="3" type="ORF">OSTQU699_LOCUS10402</name>
</gene>
<proteinExistence type="predicted"/>
<protein>
    <submittedName>
        <fullName evidence="3">Uncharacterized protein</fullName>
    </submittedName>
</protein>
<sequence>MKLATLLVILALAAVAEASPLRGARSLLTGEKEKAPMYCTKDGDECPEYYDCEALDEPVCTNKRVCDKDQYGKEKCAYVKECFAHQCLEAPRYCDPYAKYDECEKEYGYEWECVKLDKKVCTYKDECKQVKTDECREYGYNNKCTNSRGKCKAYRQNKVCETKDECVEYKKEKKCERKKYCKVFADKKVCKPNGECAKYDAYGKCTEYGEDCEVIKSGCQEYAYYQGDCKYVPTDVCAKYETKEVDCKYVNAECKEYEQVKKCVKVKGPCKLYKYEEVCSQVEDVCWTGKCDKKPPPPLPVKPSTKPAPKPYLQRG</sequence>
<feature type="region of interest" description="Disordered" evidence="1">
    <location>
        <begin position="291"/>
        <end position="316"/>
    </location>
</feature>
<dbReference type="AlphaFoldDB" id="A0A8S1JF82"/>
<dbReference type="EMBL" id="CAJHUC010003006">
    <property type="protein sequence ID" value="CAD7705047.1"/>
    <property type="molecule type" value="Genomic_DNA"/>
</dbReference>
<feature type="chain" id="PRO_5035908727" evidence="2">
    <location>
        <begin position="19"/>
        <end position="316"/>
    </location>
</feature>
<feature type="compositionally biased region" description="Pro residues" evidence="1">
    <location>
        <begin position="296"/>
        <end position="310"/>
    </location>
</feature>
<keyword evidence="2" id="KW-0732">Signal</keyword>
<accession>A0A8S1JF82</accession>
<evidence type="ECO:0000256" key="2">
    <source>
        <dbReference type="SAM" id="SignalP"/>
    </source>
</evidence>
<feature type="signal peptide" evidence="2">
    <location>
        <begin position="1"/>
        <end position="18"/>
    </location>
</feature>
<comment type="caution">
    <text evidence="3">The sequence shown here is derived from an EMBL/GenBank/DDBJ whole genome shotgun (WGS) entry which is preliminary data.</text>
</comment>